<dbReference type="Proteomes" id="UP000784294">
    <property type="component" value="Unassembled WGS sequence"/>
</dbReference>
<evidence type="ECO:0000259" key="2">
    <source>
        <dbReference type="Pfam" id="PF01230"/>
    </source>
</evidence>
<evidence type="ECO:0000313" key="3">
    <source>
        <dbReference type="EMBL" id="VEL14202.1"/>
    </source>
</evidence>
<organism evidence="3 4">
    <name type="scientific">Protopolystoma xenopodis</name>
    <dbReference type="NCBI Taxonomy" id="117903"/>
    <lineage>
        <taxon>Eukaryota</taxon>
        <taxon>Metazoa</taxon>
        <taxon>Spiralia</taxon>
        <taxon>Lophotrochozoa</taxon>
        <taxon>Platyhelminthes</taxon>
        <taxon>Monogenea</taxon>
        <taxon>Polyopisthocotylea</taxon>
        <taxon>Polystomatidea</taxon>
        <taxon>Polystomatidae</taxon>
        <taxon>Protopolystoma</taxon>
    </lineage>
</organism>
<accession>A0A448WKV2</accession>
<feature type="domain" description="HIT" evidence="2">
    <location>
        <begin position="2"/>
        <end position="69"/>
    </location>
</feature>
<sequence>MLDTFALTSADVLVSPLSVLPRFLDLSSGQVADLYLTVRRVAAGLNAHYNAPGLTISLQDGDVAGQSVPVGFCIIHYSLSFIFSYNLNIIFFSFASL</sequence>
<dbReference type="AlphaFoldDB" id="A0A448WKV2"/>
<protein>
    <recommendedName>
        <fullName evidence="2">HIT domain-containing protein</fullName>
    </recommendedName>
</protein>
<evidence type="ECO:0000256" key="1">
    <source>
        <dbReference type="SAM" id="Phobius"/>
    </source>
</evidence>
<dbReference type="EMBL" id="CAAALY010020333">
    <property type="protein sequence ID" value="VEL14202.1"/>
    <property type="molecule type" value="Genomic_DNA"/>
</dbReference>
<reference evidence="3" key="1">
    <citation type="submission" date="2018-11" db="EMBL/GenBank/DDBJ databases">
        <authorList>
            <consortium name="Pathogen Informatics"/>
        </authorList>
    </citation>
    <scope>NUCLEOTIDE SEQUENCE</scope>
</reference>
<comment type="caution">
    <text evidence="3">The sequence shown here is derived from an EMBL/GenBank/DDBJ whole genome shotgun (WGS) entry which is preliminary data.</text>
</comment>
<dbReference type="InterPro" id="IPR051884">
    <property type="entry name" value="Bis(5'-adenosyl)-TPase_reg"/>
</dbReference>
<dbReference type="PANTHER" id="PTHR46243:SF1">
    <property type="entry name" value="BIS(5'-ADENOSYL)-TRIPHOSPHATASE"/>
    <property type="match status" value="1"/>
</dbReference>
<dbReference type="Pfam" id="PF01230">
    <property type="entry name" value="HIT"/>
    <property type="match status" value="1"/>
</dbReference>
<dbReference type="Gene3D" id="3.30.428.10">
    <property type="entry name" value="HIT-like"/>
    <property type="match status" value="1"/>
</dbReference>
<name>A0A448WKV2_9PLAT</name>
<proteinExistence type="predicted"/>
<dbReference type="InterPro" id="IPR036265">
    <property type="entry name" value="HIT-like_sf"/>
</dbReference>
<dbReference type="GO" id="GO:0003824">
    <property type="term" value="F:catalytic activity"/>
    <property type="evidence" value="ECO:0007669"/>
    <property type="project" value="InterPro"/>
</dbReference>
<dbReference type="InterPro" id="IPR011146">
    <property type="entry name" value="HIT-like"/>
</dbReference>
<feature type="transmembrane region" description="Helical" evidence="1">
    <location>
        <begin position="74"/>
        <end position="95"/>
    </location>
</feature>
<keyword evidence="1" id="KW-0812">Transmembrane</keyword>
<keyword evidence="4" id="KW-1185">Reference proteome</keyword>
<dbReference type="OrthoDB" id="6275158at2759"/>
<evidence type="ECO:0000313" key="4">
    <source>
        <dbReference type="Proteomes" id="UP000784294"/>
    </source>
</evidence>
<dbReference type="SUPFAM" id="SSF54197">
    <property type="entry name" value="HIT-like"/>
    <property type="match status" value="1"/>
</dbReference>
<gene>
    <name evidence="3" type="ORF">PXEA_LOCUS7642</name>
</gene>
<keyword evidence="1" id="KW-0472">Membrane</keyword>
<dbReference type="PANTHER" id="PTHR46243">
    <property type="entry name" value="BIS(5'-ADENOSYL)-TRIPHOSPHATASE"/>
    <property type="match status" value="1"/>
</dbReference>
<keyword evidence="1" id="KW-1133">Transmembrane helix</keyword>